<sequence length="501" mass="57168">MVEMDPRLRDAAETGKIDGLLVLIREDPYIFEHIDKIPFTDTPLHIAAKEGQIEFAMEMMNLKPSFARKLNPDGLSPMHLAVANGKTELVLRLLQTDKDLVRVKGTEGKTPFHCVVKMGNSQSQLLVEVLEACPECIEDVTVRNETALHLALIKEQMKAFNILIGWLQRLQMSPDTPRSILAFEKKIVNWKDKDNNTVLHIAAKRGQDEALKLLLDSQLWLEVKAKNSEGLTALQIIEKAERPSMDINMSGKDDDDDDPKIKQYLKKKVNFFRRIKVLADRLKNTMSVEVINTMLVVTALVLTATYQSSLSPPGGVWQDSSEPNTTTIPNITVTNHFLPDNNNNSILNFIYGLESKKPGTTVMNPQWFGLFWFLNFATFVLSIFLTAFLLLRFRLFVILLIPLYLLVISYFCSMTVLSPSTPWSIWNLCLLIIFEILPLFTLLVLLYVIRKSVMQMKAEIQYRMQMQIFIHKDTNVGIIRSFARVLAFGVFLLPYILDTIF</sequence>
<keyword evidence="1" id="KW-0040">ANK repeat</keyword>
<dbReference type="PANTHER" id="PTHR24128:SF60">
    <property type="entry name" value="ALPHA-LATROTOXIN-LHE1A-LIKE"/>
    <property type="match status" value="1"/>
</dbReference>
<dbReference type="InterPro" id="IPR002110">
    <property type="entry name" value="Ankyrin_rpt"/>
</dbReference>
<evidence type="ECO:0000259" key="3">
    <source>
        <dbReference type="Pfam" id="PF13962"/>
    </source>
</evidence>
<feature type="repeat" description="ANK" evidence="1">
    <location>
        <begin position="194"/>
        <end position="226"/>
    </location>
</feature>
<evidence type="ECO:0000256" key="2">
    <source>
        <dbReference type="SAM" id="Phobius"/>
    </source>
</evidence>
<dbReference type="Proteomes" id="UP000593578">
    <property type="component" value="Unassembled WGS sequence"/>
</dbReference>
<dbReference type="InterPro" id="IPR026961">
    <property type="entry name" value="PGG_dom"/>
</dbReference>
<name>A0A0D2SBS4_GOSRA</name>
<evidence type="ECO:0000256" key="1">
    <source>
        <dbReference type="PROSITE-ProRule" id="PRU00023"/>
    </source>
</evidence>
<reference evidence="4 6" key="1">
    <citation type="journal article" date="2012" name="Nature">
        <title>Repeated polyploidization of Gossypium genomes and the evolution of spinnable cotton fibres.</title>
        <authorList>
            <person name="Paterson A.H."/>
            <person name="Wendel J.F."/>
            <person name="Gundlach H."/>
            <person name="Guo H."/>
            <person name="Jenkins J."/>
            <person name="Jin D."/>
            <person name="Llewellyn D."/>
            <person name="Showmaker K.C."/>
            <person name="Shu S."/>
            <person name="Udall J."/>
            <person name="Yoo M.J."/>
            <person name="Byers R."/>
            <person name="Chen W."/>
            <person name="Doron-Faigenboim A."/>
            <person name="Duke M.V."/>
            <person name="Gong L."/>
            <person name="Grimwood J."/>
            <person name="Grover C."/>
            <person name="Grupp K."/>
            <person name="Hu G."/>
            <person name="Lee T.H."/>
            <person name="Li J."/>
            <person name="Lin L."/>
            <person name="Liu T."/>
            <person name="Marler B.S."/>
            <person name="Page J.T."/>
            <person name="Roberts A.W."/>
            <person name="Romanel E."/>
            <person name="Sanders W.S."/>
            <person name="Szadkowski E."/>
            <person name="Tan X."/>
            <person name="Tang H."/>
            <person name="Xu C."/>
            <person name="Wang J."/>
            <person name="Wang Z."/>
            <person name="Zhang D."/>
            <person name="Zhang L."/>
            <person name="Ashrafi H."/>
            <person name="Bedon F."/>
            <person name="Bowers J.E."/>
            <person name="Brubaker C.L."/>
            <person name="Chee P.W."/>
            <person name="Das S."/>
            <person name="Gingle A.R."/>
            <person name="Haigler C.H."/>
            <person name="Harker D."/>
            <person name="Hoffmann L.V."/>
            <person name="Hovav R."/>
            <person name="Jones D.C."/>
            <person name="Lemke C."/>
            <person name="Mansoor S."/>
            <person name="ur Rahman M."/>
            <person name="Rainville L.N."/>
            <person name="Rambani A."/>
            <person name="Reddy U.K."/>
            <person name="Rong J.K."/>
            <person name="Saranga Y."/>
            <person name="Scheffler B.E."/>
            <person name="Scheffler J.A."/>
            <person name="Stelly D.M."/>
            <person name="Triplett B.A."/>
            <person name="Van Deynze A."/>
            <person name="Vaslin M.F."/>
            <person name="Waghmare V.N."/>
            <person name="Walford S.A."/>
            <person name="Wright R.J."/>
            <person name="Zaki E.A."/>
            <person name="Zhang T."/>
            <person name="Dennis E.S."/>
            <person name="Mayer K.F."/>
            <person name="Peterson D.G."/>
            <person name="Rokhsar D.S."/>
            <person name="Wang X."/>
            <person name="Schmutz J."/>
        </authorList>
    </citation>
    <scope>NUCLEOTIDE SEQUENCE [LARGE SCALE GENOMIC DNA]</scope>
</reference>
<dbReference type="OMA" id="SYATIFP"/>
<protein>
    <recommendedName>
        <fullName evidence="3">PGG domain-containing protein</fullName>
    </recommendedName>
</protein>
<organism evidence="4 6">
    <name type="scientific">Gossypium raimondii</name>
    <name type="common">Peruvian cotton</name>
    <name type="synonym">Gossypium klotzschianum subsp. raimondii</name>
    <dbReference type="NCBI Taxonomy" id="29730"/>
    <lineage>
        <taxon>Eukaryota</taxon>
        <taxon>Viridiplantae</taxon>
        <taxon>Streptophyta</taxon>
        <taxon>Embryophyta</taxon>
        <taxon>Tracheophyta</taxon>
        <taxon>Spermatophyta</taxon>
        <taxon>Magnoliopsida</taxon>
        <taxon>eudicotyledons</taxon>
        <taxon>Gunneridae</taxon>
        <taxon>Pentapetalae</taxon>
        <taxon>rosids</taxon>
        <taxon>malvids</taxon>
        <taxon>Malvales</taxon>
        <taxon>Malvaceae</taxon>
        <taxon>Malvoideae</taxon>
        <taxon>Gossypium</taxon>
    </lineage>
</organism>
<feature type="transmembrane region" description="Helical" evidence="2">
    <location>
        <begin position="477"/>
        <end position="497"/>
    </location>
</feature>
<dbReference type="PROSITE" id="PS50297">
    <property type="entry name" value="ANK_REP_REGION"/>
    <property type="match status" value="2"/>
</dbReference>
<feature type="transmembrane region" description="Helical" evidence="2">
    <location>
        <begin position="397"/>
        <end position="417"/>
    </location>
</feature>
<evidence type="ECO:0000313" key="5">
    <source>
        <dbReference type="EMBL" id="MBA0596305.1"/>
    </source>
</evidence>
<dbReference type="eggNOG" id="KOG0504">
    <property type="taxonomic scope" value="Eukaryota"/>
</dbReference>
<dbReference type="Gramene" id="KJB60653">
    <property type="protein sequence ID" value="KJB60653"/>
    <property type="gene ID" value="B456_009G317500"/>
</dbReference>
<dbReference type="EMBL" id="CM001748">
    <property type="protein sequence ID" value="KJB60653.1"/>
    <property type="molecule type" value="Genomic_DNA"/>
</dbReference>
<dbReference type="Pfam" id="PF13857">
    <property type="entry name" value="Ank_5"/>
    <property type="match status" value="1"/>
</dbReference>
<keyword evidence="6" id="KW-1185">Reference proteome</keyword>
<feature type="repeat" description="ANK" evidence="1">
    <location>
        <begin position="73"/>
        <end position="100"/>
    </location>
</feature>
<keyword evidence="2" id="KW-0812">Transmembrane</keyword>
<dbReference type="InterPro" id="IPR036770">
    <property type="entry name" value="Ankyrin_rpt-contain_sf"/>
</dbReference>
<dbReference type="Gene3D" id="1.25.40.20">
    <property type="entry name" value="Ankyrin repeat-containing domain"/>
    <property type="match status" value="1"/>
</dbReference>
<gene>
    <name evidence="4" type="ORF">B456_009G317500</name>
    <name evidence="5" type="ORF">Gorai_013131</name>
</gene>
<keyword evidence="2" id="KW-0472">Membrane</keyword>
<keyword evidence="2" id="KW-1133">Transmembrane helix</keyword>
<dbReference type="Pfam" id="PF13962">
    <property type="entry name" value="PGG"/>
    <property type="match status" value="1"/>
</dbReference>
<dbReference type="PANTHER" id="PTHR24128">
    <property type="entry name" value="HOMEOBOX PROTEIN WARIAI"/>
    <property type="match status" value="1"/>
</dbReference>
<dbReference type="Pfam" id="PF12796">
    <property type="entry name" value="Ank_2"/>
    <property type="match status" value="1"/>
</dbReference>
<evidence type="ECO:0000313" key="6">
    <source>
        <dbReference type="Proteomes" id="UP000032304"/>
    </source>
</evidence>
<reference evidence="5 7" key="2">
    <citation type="journal article" date="2019" name="Genome Biol. Evol.">
        <title>Insights into the evolution of the New World diploid cottons (Gossypium, subgenus Houzingenia) based on genome sequencing.</title>
        <authorList>
            <person name="Grover C.E."/>
            <person name="Arick M.A. 2nd"/>
            <person name="Thrash A."/>
            <person name="Conover J.L."/>
            <person name="Sanders W.S."/>
            <person name="Peterson D.G."/>
            <person name="Frelichowski J.E."/>
            <person name="Scheffler J.A."/>
            <person name="Scheffler B.E."/>
            <person name="Wendel J.F."/>
        </authorList>
    </citation>
    <scope>NUCLEOTIDE SEQUENCE [LARGE SCALE GENOMIC DNA]</scope>
    <source>
        <strain evidence="5">8</strain>
        <tissue evidence="5">Leaf</tissue>
    </source>
</reference>
<evidence type="ECO:0000313" key="7">
    <source>
        <dbReference type="Proteomes" id="UP000593578"/>
    </source>
</evidence>
<feature type="transmembrane region" description="Helical" evidence="2">
    <location>
        <begin position="367"/>
        <end position="390"/>
    </location>
</feature>
<feature type="transmembrane region" description="Helical" evidence="2">
    <location>
        <begin position="423"/>
        <end position="449"/>
    </location>
</feature>
<dbReference type="PROSITE" id="PS50088">
    <property type="entry name" value="ANK_REPEAT"/>
    <property type="match status" value="2"/>
</dbReference>
<proteinExistence type="predicted"/>
<reference evidence="5" key="3">
    <citation type="submission" date="2020-04" db="EMBL/GenBank/DDBJ databases">
        <authorList>
            <person name="Grover C.E."/>
            <person name="Arick M.A. II"/>
            <person name="Thrash A."/>
            <person name="Conover J.L."/>
            <person name="Sanders W.S."/>
            <person name="Peterson D.G."/>
            <person name="Scheffler J.A."/>
            <person name="Scheffler B.E."/>
            <person name="Wendel J.F."/>
        </authorList>
    </citation>
    <scope>NUCLEOTIDE SEQUENCE</scope>
    <source>
        <strain evidence="5">8</strain>
        <tissue evidence="5">Leaf</tissue>
    </source>
</reference>
<dbReference type="EMBL" id="JABEZZ010000009">
    <property type="protein sequence ID" value="MBA0596305.1"/>
    <property type="molecule type" value="Genomic_DNA"/>
</dbReference>
<feature type="transmembrane region" description="Helical" evidence="2">
    <location>
        <begin position="290"/>
        <end position="307"/>
    </location>
</feature>
<evidence type="ECO:0000313" key="4">
    <source>
        <dbReference type="EMBL" id="KJB60653.1"/>
    </source>
</evidence>
<accession>A0A0D2SBS4</accession>
<dbReference type="SMART" id="SM00248">
    <property type="entry name" value="ANK"/>
    <property type="match status" value="4"/>
</dbReference>
<dbReference type="Proteomes" id="UP000032304">
    <property type="component" value="Chromosome 9"/>
</dbReference>
<feature type="domain" description="PGG" evidence="3">
    <location>
        <begin position="290"/>
        <end position="331"/>
    </location>
</feature>
<dbReference type="AlphaFoldDB" id="A0A0D2SBS4"/>
<dbReference type="STRING" id="29730.A0A0D2SBS4"/>
<dbReference type="SUPFAM" id="SSF48403">
    <property type="entry name" value="Ankyrin repeat"/>
    <property type="match status" value="1"/>
</dbReference>